<dbReference type="InterPro" id="IPR008886">
    <property type="entry name" value="UPF0227/Esterase_YqiA"/>
</dbReference>
<dbReference type="EMBL" id="FNPI01000001">
    <property type="protein sequence ID" value="SDY17424.1"/>
    <property type="molecule type" value="Genomic_DNA"/>
</dbReference>
<dbReference type="AlphaFoldDB" id="A0A1H3HRN4"/>
<dbReference type="Proteomes" id="UP000198935">
    <property type="component" value="Unassembled WGS sequence"/>
</dbReference>
<reference evidence="2" key="1">
    <citation type="submission" date="2016-10" db="EMBL/GenBank/DDBJ databases">
        <authorList>
            <person name="Varghese N."/>
            <person name="Submissions S."/>
        </authorList>
    </citation>
    <scope>NUCLEOTIDE SEQUENCE [LARGE SCALE GENOMIC DNA]</scope>
    <source>
        <strain evidence="2">SP</strain>
    </source>
</reference>
<evidence type="ECO:0008006" key="3">
    <source>
        <dbReference type="Google" id="ProtNLM"/>
    </source>
</evidence>
<dbReference type="Gene3D" id="3.40.50.1820">
    <property type="entry name" value="alpha/beta hydrolase"/>
    <property type="match status" value="1"/>
</dbReference>
<dbReference type="Pfam" id="PF05728">
    <property type="entry name" value="UPF0227"/>
    <property type="match status" value="1"/>
</dbReference>
<dbReference type="OrthoDB" id="2747668at2"/>
<name>A0A1H3HRN4_9BACI</name>
<dbReference type="SUPFAM" id="SSF53474">
    <property type="entry name" value="alpha/beta-Hydrolases"/>
    <property type="match status" value="1"/>
</dbReference>
<gene>
    <name evidence="1" type="ORF">SAMN05421736_101571</name>
</gene>
<accession>A0A1H3HRN4</accession>
<keyword evidence="2" id="KW-1185">Reference proteome</keyword>
<dbReference type="InterPro" id="IPR029058">
    <property type="entry name" value="AB_hydrolase_fold"/>
</dbReference>
<dbReference type="STRING" id="1503961.SAMN05421736_101571"/>
<protein>
    <recommendedName>
        <fullName evidence="3">Lipase (Class 3)</fullName>
    </recommendedName>
</protein>
<sequence>MNDTLPILNTNTTTDQELVELAGLHAYREYKKGDEFSTSSGTNFEVVNTNYEHPTGLDAMTVQNLNTGEYIIVYQGTQVHAKYGKADLGTNMRLLAEQTPAQLEAANQYYLDMQQELVNSGNQIAYLAGNSLGGALANSVAVRHSDVKSVTLNPALLPSGLISPEADYANITNYISQYDVLNIGIRSEKLI</sequence>
<evidence type="ECO:0000313" key="2">
    <source>
        <dbReference type="Proteomes" id="UP000198935"/>
    </source>
</evidence>
<proteinExistence type="predicted"/>
<evidence type="ECO:0000313" key="1">
    <source>
        <dbReference type="EMBL" id="SDY17424.1"/>
    </source>
</evidence>
<organism evidence="1 2">
    <name type="scientific">Evansella caseinilytica</name>
    <dbReference type="NCBI Taxonomy" id="1503961"/>
    <lineage>
        <taxon>Bacteria</taxon>
        <taxon>Bacillati</taxon>
        <taxon>Bacillota</taxon>
        <taxon>Bacilli</taxon>
        <taxon>Bacillales</taxon>
        <taxon>Bacillaceae</taxon>
        <taxon>Evansella</taxon>
    </lineage>
</organism>